<gene>
    <name evidence="1" type="ORF">SPELUC_LOCUS5143</name>
</gene>
<organism evidence="1 2">
    <name type="scientific">Cetraspora pellucida</name>
    <dbReference type="NCBI Taxonomy" id="1433469"/>
    <lineage>
        <taxon>Eukaryota</taxon>
        <taxon>Fungi</taxon>
        <taxon>Fungi incertae sedis</taxon>
        <taxon>Mucoromycota</taxon>
        <taxon>Glomeromycotina</taxon>
        <taxon>Glomeromycetes</taxon>
        <taxon>Diversisporales</taxon>
        <taxon>Gigasporaceae</taxon>
        <taxon>Cetraspora</taxon>
    </lineage>
</organism>
<name>A0ACA9LYU2_9GLOM</name>
<evidence type="ECO:0000313" key="1">
    <source>
        <dbReference type="EMBL" id="CAG8549416.1"/>
    </source>
</evidence>
<proteinExistence type="predicted"/>
<sequence>STTYRNNIHQDMCFSENYKDPKLRDKLKGLKEVLCKRGLWHNGMKLVCKRGCKQERTNCCARTTMANQLDFIAQHRKLEEAIIAAGHKVIFYPKFHCELNYLENF</sequence>
<reference evidence="1" key="1">
    <citation type="submission" date="2021-06" db="EMBL/GenBank/DDBJ databases">
        <authorList>
            <person name="Kallberg Y."/>
            <person name="Tangrot J."/>
            <person name="Rosling A."/>
        </authorList>
    </citation>
    <scope>NUCLEOTIDE SEQUENCE</scope>
    <source>
        <strain evidence="1">28 12/20/2015</strain>
    </source>
</reference>
<keyword evidence="2" id="KW-1185">Reference proteome</keyword>
<feature type="non-terminal residue" evidence="1">
    <location>
        <position position="1"/>
    </location>
</feature>
<comment type="caution">
    <text evidence="1">The sequence shown here is derived from an EMBL/GenBank/DDBJ whole genome shotgun (WGS) entry which is preliminary data.</text>
</comment>
<accession>A0ACA9LYU2</accession>
<dbReference type="Proteomes" id="UP000789366">
    <property type="component" value="Unassembled WGS sequence"/>
</dbReference>
<evidence type="ECO:0000313" key="2">
    <source>
        <dbReference type="Proteomes" id="UP000789366"/>
    </source>
</evidence>
<protein>
    <submittedName>
        <fullName evidence="1">9072_t:CDS:1</fullName>
    </submittedName>
</protein>
<dbReference type="EMBL" id="CAJVPW010005053">
    <property type="protein sequence ID" value="CAG8549416.1"/>
    <property type="molecule type" value="Genomic_DNA"/>
</dbReference>